<comment type="similarity">
    <text evidence="1">Belongs to the membrane fusion protein (MFP) (TC 8.A.1) family.</text>
</comment>
<dbReference type="Pfam" id="PF25975">
    <property type="entry name" value="CzcB_C"/>
    <property type="match status" value="1"/>
</dbReference>
<dbReference type="NCBIfam" id="TIGR01730">
    <property type="entry name" value="RND_mfp"/>
    <property type="match status" value="1"/>
</dbReference>
<dbReference type="InterPro" id="IPR051909">
    <property type="entry name" value="MFP_Cation_Efflux"/>
</dbReference>
<dbReference type="PANTHER" id="PTHR30097:SF4">
    <property type="entry name" value="SLR6042 PROTEIN"/>
    <property type="match status" value="1"/>
</dbReference>
<dbReference type="Pfam" id="PF25954">
    <property type="entry name" value="Beta-barrel_RND_2"/>
    <property type="match status" value="1"/>
</dbReference>
<feature type="domain" description="CzcB-like barrel-sandwich hybrid" evidence="5">
    <location>
        <begin position="145"/>
        <end position="292"/>
    </location>
</feature>
<dbReference type="GO" id="GO:0016020">
    <property type="term" value="C:membrane"/>
    <property type="evidence" value="ECO:0007669"/>
    <property type="project" value="InterPro"/>
</dbReference>
<comment type="caution">
    <text evidence="7">The sequence shown here is derived from an EMBL/GenBank/DDBJ whole genome shotgun (WGS) entry which is preliminary data.</text>
</comment>
<dbReference type="SUPFAM" id="SSF111369">
    <property type="entry name" value="HlyD-like secretion proteins"/>
    <property type="match status" value="1"/>
</dbReference>
<evidence type="ECO:0000259" key="6">
    <source>
        <dbReference type="Pfam" id="PF25975"/>
    </source>
</evidence>
<evidence type="ECO:0000256" key="1">
    <source>
        <dbReference type="ARBA" id="ARBA00009477"/>
    </source>
</evidence>
<proteinExistence type="inferred from homology"/>
<reference evidence="7 8" key="1">
    <citation type="submission" date="2017-03" db="EMBL/GenBank/DDBJ databases">
        <title>New species Polynucleobacter sp. MWH-EgelM1-30-B4.</title>
        <authorList>
            <person name="Hahn M.W."/>
        </authorList>
    </citation>
    <scope>NUCLEOTIDE SEQUENCE [LARGE SCALE GENOMIC DNA]</scope>
    <source>
        <strain evidence="7 8">MWH-EgelM1-30-B4</strain>
    </source>
</reference>
<dbReference type="GO" id="GO:0060003">
    <property type="term" value="P:copper ion export"/>
    <property type="evidence" value="ECO:0007669"/>
    <property type="project" value="TreeGrafter"/>
</dbReference>
<protein>
    <submittedName>
        <fullName evidence="7">Efflux transporter periplasmic adaptor subunit</fullName>
    </submittedName>
</protein>
<dbReference type="Gene3D" id="2.40.420.20">
    <property type="match status" value="1"/>
</dbReference>
<keyword evidence="2" id="KW-0813">Transport</keyword>
<organism evidence="7 8">
    <name type="scientific">Polynucleobacter hirudinilacicola</name>
    <dbReference type="NCBI Taxonomy" id="1743166"/>
    <lineage>
        <taxon>Bacteria</taxon>
        <taxon>Pseudomonadati</taxon>
        <taxon>Pseudomonadota</taxon>
        <taxon>Betaproteobacteria</taxon>
        <taxon>Burkholderiales</taxon>
        <taxon>Burkholderiaceae</taxon>
        <taxon>Polynucleobacter</taxon>
    </lineage>
</organism>
<dbReference type="PANTHER" id="PTHR30097">
    <property type="entry name" value="CATION EFFLUX SYSTEM PROTEIN CUSB"/>
    <property type="match status" value="1"/>
</dbReference>
<dbReference type="EMBL" id="NAIA01000003">
    <property type="protein sequence ID" value="OWF65015.1"/>
    <property type="molecule type" value="Genomic_DNA"/>
</dbReference>
<evidence type="ECO:0000259" key="4">
    <source>
        <dbReference type="Pfam" id="PF25954"/>
    </source>
</evidence>
<dbReference type="Proteomes" id="UP000196880">
    <property type="component" value="Unassembled WGS sequence"/>
</dbReference>
<name>A0A210RVH7_9BURK</name>
<evidence type="ECO:0000313" key="8">
    <source>
        <dbReference type="Proteomes" id="UP000196880"/>
    </source>
</evidence>
<evidence type="ECO:0000256" key="2">
    <source>
        <dbReference type="ARBA" id="ARBA00022448"/>
    </source>
</evidence>
<dbReference type="Gene3D" id="2.40.30.170">
    <property type="match status" value="1"/>
</dbReference>
<sequence length="448" mass="50047">MKQELSAIMKQLTLWKRFLIGKIKFLQREFFGQVLQAQNQLYQHAHQWILEHAPAISGRYDKTAPWFKKGMFYLPWFCAFIIILNYFNVFDRSPSIKSVQDPNVVVVNEDLRKMMVDGKAQISPFVEELRASGRVDFNELFLSRIGANVTGRVSDILAIPGQMVKQGDVLAKITSTELTQSQLSYLKAKSASQLADQAANRAKILYKEDVIALAELQRREAESNSAKAEFRAANDQLRVQGMDQASIDKLAKSGVIESINNVVATIPGEIVERKINKGQVVQPADALFTVADLSSLWAISEVPESNSYLIRKGQKASLIIPALRNQEIEGTVAHVDSIVNPQTRTVVVRMELANKEGQIKPGMLATMLIESQPLDKLVVPVGAVVREDNHDHVFVRLDDDLYRMVQVKLGPEGKGFRPVISGLKEGQEIAIEGAYHLNTERKRQLSGG</sequence>
<keyword evidence="8" id="KW-1185">Reference proteome</keyword>
<keyword evidence="3" id="KW-0812">Transmembrane</keyword>
<dbReference type="GO" id="GO:0015679">
    <property type="term" value="P:plasma membrane copper ion transport"/>
    <property type="evidence" value="ECO:0007669"/>
    <property type="project" value="TreeGrafter"/>
</dbReference>
<dbReference type="Gene3D" id="2.40.50.100">
    <property type="match status" value="1"/>
</dbReference>
<dbReference type="AlphaFoldDB" id="A0A210RVH7"/>
<accession>A0A210RVH7</accession>
<feature type="domain" description="CusB-like beta-barrel" evidence="4">
    <location>
        <begin position="296"/>
        <end position="371"/>
    </location>
</feature>
<dbReference type="InterPro" id="IPR058792">
    <property type="entry name" value="Beta-barrel_RND_2"/>
</dbReference>
<dbReference type="FunFam" id="2.40.30.170:FF:000010">
    <property type="entry name" value="Efflux RND transporter periplasmic adaptor subunit"/>
    <property type="match status" value="1"/>
</dbReference>
<dbReference type="InterPro" id="IPR006143">
    <property type="entry name" value="RND_pump_MFP"/>
</dbReference>
<feature type="transmembrane region" description="Helical" evidence="3">
    <location>
        <begin position="72"/>
        <end position="90"/>
    </location>
</feature>
<dbReference type="OrthoDB" id="9806939at2"/>
<keyword evidence="3" id="KW-1133">Transmembrane helix</keyword>
<dbReference type="GO" id="GO:0030313">
    <property type="term" value="C:cell envelope"/>
    <property type="evidence" value="ECO:0007669"/>
    <property type="project" value="TreeGrafter"/>
</dbReference>
<evidence type="ECO:0000259" key="5">
    <source>
        <dbReference type="Pfam" id="PF25973"/>
    </source>
</evidence>
<dbReference type="InterPro" id="IPR058649">
    <property type="entry name" value="CzcB_C"/>
</dbReference>
<keyword evidence="3" id="KW-0472">Membrane</keyword>
<dbReference type="InterPro" id="IPR058647">
    <property type="entry name" value="BSH_CzcB-like"/>
</dbReference>
<gene>
    <name evidence="7" type="ORF">B6A14_04170</name>
</gene>
<dbReference type="Pfam" id="PF25973">
    <property type="entry name" value="BSH_CzcB"/>
    <property type="match status" value="1"/>
</dbReference>
<dbReference type="GO" id="GO:0022857">
    <property type="term" value="F:transmembrane transporter activity"/>
    <property type="evidence" value="ECO:0007669"/>
    <property type="project" value="InterPro"/>
</dbReference>
<feature type="domain" description="CzcB-like C-terminal circularly permuted SH3-like" evidence="6">
    <location>
        <begin position="378"/>
        <end position="437"/>
    </location>
</feature>
<evidence type="ECO:0000313" key="7">
    <source>
        <dbReference type="EMBL" id="OWF65015.1"/>
    </source>
</evidence>
<evidence type="ECO:0000256" key="3">
    <source>
        <dbReference type="SAM" id="Phobius"/>
    </source>
</evidence>